<reference evidence="1" key="2">
    <citation type="journal article" date="2021" name="PeerJ">
        <title>Extensive microbial diversity within the chicken gut microbiome revealed by metagenomics and culture.</title>
        <authorList>
            <person name="Gilroy R."/>
            <person name="Ravi A."/>
            <person name="Getino M."/>
            <person name="Pursley I."/>
            <person name="Horton D.L."/>
            <person name="Alikhan N.F."/>
            <person name="Baker D."/>
            <person name="Gharbi K."/>
            <person name="Hall N."/>
            <person name="Watson M."/>
            <person name="Adriaenssens E.M."/>
            <person name="Foster-Nyarko E."/>
            <person name="Jarju S."/>
            <person name="Secka A."/>
            <person name="Antonio M."/>
            <person name="Oren A."/>
            <person name="Chaudhuri R.R."/>
            <person name="La Ragione R."/>
            <person name="Hildebrand F."/>
            <person name="Pallen M.J."/>
        </authorList>
    </citation>
    <scope>NUCLEOTIDE SEQUENCE</scope>
    <source>
        <strain evidence="1">CHK180-2868</strain>
    </source>
</reference>
<accession>A0A9D1D5M2</accession>
<gene>
    <name evidence="1" type="ORF">IAB28_05775</name>
</gene>
<keyword evidence="1" id="KW-0418">Kinase</keyword>
<dbReference type="AlphaFoldDB" id="A0A9D1D5M2"/>
<dbReference type="Proteomes" id="UP000824250">
    <property type="component" value="Unassembled WGS sequence"/>
</dbReference>
<dbReference type="InterPro" id="IPR002504">
    <property type="entry name" value="NADK"/>
</dbReference>
<reference evidence="1" key="1">
    <citation type="submission" date="2020-10" db="EMBL/GenBank/DDBJ databases">
        <authorList>
            <person name="Gilroy R."/>
        </authorList>
    </citation>
    <scope>NUCLEOTIDE SEQUENCE</scope>
    <source>
        <strain evidence="1">CHK180-2868</strain>
    </source>
</reference>
<organism evidence="1 2">
    <name type="scientific">Candidatus Copromonas faecavium</name>
    <name type="common">nom. illeg.</name>
    <dbReference type="NCBI Taxonomy" id="2840740"/>
    <lineage>
        <taxon>Bacteria</taxon>
        <taxon>Bacillati</taxon>
        <taxon>Bacillota</taxon>
        <taxon>Clostridia</taxon>
        <taxon>Lachnospirales</taxon>
        <taxon>Lachnospiraceae</taxon>
        <taxon>Candidatus Copromonas (nom. illeg.)</taxon>
    </lineage>
</organism>
<evidence type="ECO:0000313" key="2">
    <source>
        <dbReference type="Proteomes" id="UP000824250"/>
    </source>
</evidence>
<protein>
    <submittedName>
        <fullName evidence="1">ATP-NAD kinase family protein</fullName>
    </submittedName>
</protein>
<dbReference type="Pfam" id="PF01513">
    <property type="entry name" value="NAD_kinase"/>
    <property type="match status" value="1"/>
</dbReference>
<comment type="caution">
    <text evidence="1">The sequence shown here is derived from an EMBL/GenBank/DDBJ whole genome shotgun (WGS) entry which is preliminary data.</text>
</comment>
<evidence type="ECO:0000313" key="1">
    <source>
        <dbReference type="EMBL" id="HIR05458.1"/>
    </source>
</evidence>
<name>A0A9D1D5M2_9FIRM</name>
<dbReference type="InterPro" id="IPR039065">
    <property type="entry name" value="AcoX-like"/>
</dbReference>
<dbReference type="EMBL" id="DVGC01000030">
    <property type="protein sequence ID" value="HIR05458.1"/>
    <property type="molecule type" value="Genomic_DNA"/>
</dbReference>
<dbReference type="PIRSF" id="PIRSF016907">
    <property type="entry name" value="Kin_ATP-NAD"/>
    <property type="match status" value="1"/>
</dbReference>
<dbReference type="GO" id="GO:0006741">
    <property type="term" value="P:NADP+ biosynthetic process"/>
    <property type="evidence" value="ECO:0007669"/>
    <property type="project" value="InterPro"/>
</dbReference>
<proteinExistence type="predicted"/>
<dbReference type="PANTHER" id="PTHR40697">
    <property type="entry name" value="ACETOIN CATABOLISM PROTEIN X"/>
    <property type="match status" value="1"/>
</dbReference>
<dbReference type="Pfam" id="PF20143">
    <property type="entry name" value="NAD_kinase_C"/>
    <property type="match status" value="1"/>
</dbReference>
<keyword evidence="1" id="KW-0808">Transferase</keyword>
<dbReference type="GO" id="GO:0003951">
    <property type="term" value="F:NAD+ kinase activity"/>
    <property type="evidence" value="ECO:0007669"/>
    <property type="project" value="InterPro"/>
</dbReference>
<dbReference type="InterPro" id="IPR011386">
    <property type="entry name" value="Put_ATP-NAD_kin"/>
</dbReference>
<sequence>MKKVGLIINPVAGMGGSVGLKGTDHVVEEAVRRGAVPRSENRAKTALLELLPEKERILICTGPGAMGGELARKMGFQVKIFGAGGSGGMGFPDGLTGDSLAAALECTSASDTISLAQKIAEEQAELLLFAGGDGTARDIYKAVGVEQLCVGIPAGVKIHSPVYAKNPGAAGKLAAMWMSGQLKRCEEKEVLDIDEDAYRSGHISTSLYGYLKVPAEWTLTQNRKAPTPLSDEAAIESIAYEVTDHMEPDVVYLVGAGTTTRGVMEKLGLPNTLIGVDVIENGKVLENDAYGERILSHIRGKRAKLILTVTGGQGFLFGRGNQQLTPAVIRAVGKENLVILATRSKLAELRGNPLQVDTDDAELNKELCGYYKVITGYKEYTVCQVAAL</sequence>
<dbReference type="PANTHER" id="PTHR40697:SF2">
    <property type="entry name" value="ATP-NAD KINASE-RELATED"/>
    <property type="match status" value="1"/>
</dbReference>